<dbReference type="EMBL" id="HBGU01039146">
    <property type="protein sequence ID" value="CAD9466802.1"/>
    <property type="molecule type" value="Transcribed_RNA"/>
</dbReference>
<feature type="domain" description="Jacalin-type lectin" evidence="1">
    <location>
        <begin position="72"/>
        <end position="182"/>
    </location>
</feature>
<organism evidence="2">
    <name type="scientific">Haptolina brevifila</name>
    <dbReference type="NCBI Taxonomy" id="156173"/>
    <lineage>
        <taxon>Eukaryota</taxon>
        <taxon>Haptista</taxon>
        <taxon>Haptophyta</taxon>
        <taxon>Prymnesiophyceae</taxon>
        <taxon>Prymnesiales</taxon>
        <taxon>Prymnesiaceae</taxon>
        <taxon>Haptolina</taxon>
    </lineage>
</organism>
<dbReference type="PANTHER" id="PTHR21054:SF2">
    <property type="entry name" value="MIP04191P"/>
    <property type="match status" value="1"/>
</dbReference>
<reference evidence="2" key="1">
    <citation type="submission" date="2021-01" db="EMBL/GenBank/DDBJ databases">
        <authorList>
            <person name="Corre E."/>
            <person name="Pelletier E."/>
            <person name="Niang G."/>
            <person name="Scheremetjew M."/>
            <person name="Finn R."/>
            <person name="Kale V."/>
            <person name="Holt S."/>
            <person name="Cochrane G."/>
            <person name="Meng A."/>
            <person name="Brown T."/>
            <person name="Cohen L."/>
        </authorList>
    </citation>
    <scope>NUCLEOTIDE SEQUENCE</scope>
    <source>
        <strain evidence="2">UTEX LB 985</strain>
    </source>
</reference>
<dbReference type="InterPro" id="IPR036404">
    <property type="entry name" value="Jacalin-like_lectin_dom_sf"/>
</dbReference>
<dbReference type="Gene3D" id="2.100.10.30">
    <property type="entry name" value="Jacalin-like lectin domain"/>
    <property type="match status" value="1"/>
</dbReference>
<evidence type="ECO:0000259" key="1">
    <source>
        <dbReference type="Pfam" id="PF01419"/>
    </source>
</evidence>
<dbReference type="SUPFAM" id="SSF51101">
    <property type="entry name" value="Mannose-binding lectins"/>
    <property type="match status" value="1"/>
</dbReference>
<dbReference type="InterPro" id="IPR001229">
    <property type="entry name" value="Jacalin-like_lectin_dom"/>
</dbReference>
<dbReference type="Pfam" id="PF01419">
    <property type="entry name" value="Jacalin"/>
    <property type="match status" value="1"/>
</dbReference>
<gene>
    <name evidence="2" type="ORF">CBRE1094_LOCUS21393</name>
</gene>
<proteinExistence type="predicted"/>
<dbReference type="InterPro" id="IPR053002">
    <property type="entry name" value="Metalloproteinase_M10B"/>
</dbReference>
<sequence>MPGWALSSGGNYFANGVRTSGVLPAWNGPGMGVTLLLDCDQKRASFEAGGAIHHVELGRNVQTPFTIGVVLGPGGAMRVIDEESRAVKKIRVMAGDLVDQIIFQFDSGEEEVYGTRGGAQRQDFELAEGEQLKEVHVRDGTSLDAIRFVTSMGRASQWYGNTRGGGLREPLVAADGFEIVGLRRNRHGFCPPLSGIVTKRVSQPPLRAADIEAAMPMAFAELEKV</sequence>
<protein>
    <recommendedName>
        <fullName evidence="1">Jacalin-type lectin domain-containing protein</fullName>
    </recommendedName>
</protein>
<dbReference type="PANTHER" id="PTHR21054">
    <property type="entry name" value="ZINC METALLOPROTEINASE-RELATED"/>
    <property type="match status" value="1"/>
</dbReference>
<accession>A0A7S2DYV8</accession>
<name>A0A7S2DYV8_9EUKA</name>
<dbReference type="AlphaFoldDB" id="A0A7S2DYV8"/>
<evidence type="ECO:0000313" key="2">
    <source>
        <dbReference type="EMBL" id="CAD9466802.1"/>
    </source>
</evidence>